<feature type="transmembrane region" description="Helical" evidence="2">
    <location>
        <begin position="79"/>
        <end position="107"/>
    </location>
</feature>
<name>A0A927N3N6_9ACTN</name>
<feature type="transmembrane region" description="Helical" evidence="2">
    <location>
        <begin position="49"/>
        <end position="67"/>
    </location>
</feature>
<evidence type="ECO:0000313" key="4">
    <source>
        <dbReference type="Proteomes" id="UP000638648"/>
    </source>
</evidence>
<keyword evidence="2" id="KW-0472">Membrane</keyword>
<keyword evidence="2" id="KW-1133">Transmembrane helix</keyword>
<reference evidence="3" key="1">
    <citation type="submission" date="2020-10" db="EMBL/GenBank/DDBJ databases">
        <title>Sequencing the genomes of 1000 actinobacteria strains.</title>
        <authorList>
            <person name="Klenk H.-P."/>
        </authorList>
    </citation>
    <scope>NUCLEOTIDE SEQUENCE</scope>
    <source>
        <strain evidence="3">DSM 45354</strain>
    </source>
</reference>
<evidence type="ECO:0000256" key="1">
    <source>
        <dbReference type="SAM" id="MobiDB-lite"/>
    </source>
</evidence>
<feature type="transmembrane region" description="Helical" evidence="2">
    <location>
        <begin position="149"/>
        <end position="168"/>
    </location>
</feature>
<organism evidence="3 4">
    <name type="scientific">Actinopolymorpha pittospori</name>
    <dbReference type="NCBI Taxonomy" id="648752"/>
    <lineage>
        <taxon>Bacteria</taxon>
        <taxon>Bacillati</taxon>
        <taxon>Actinomycetota</taxon>
        <taxon>Actinomycetes</taxon>
        <taxon>Propionibacteriales</taxon>
        <taxon>Actinopolymorphaceae</taxon>
        <taxon>Actinopolymorpha</taxon>
    </lineage>
</organism>
<comment type="caution">
    <text evidence="3">The sequence shown here is derived from an EMBL/GenBank/DDBJ whole genome shotgun (WGS) entry which is preliminary data.</text>
</comment>
<dbReference type="RefSeq" id="WP_192754407.1">
    <property type="nucleotide sequence ID" value="NZ_BAABJL010000042.1"/>
</dbReference>
<feature type="transmembrane region" description="Helical" evidence="2">
    <location>
        <begin position="175"/>
        <end position="193"/>
    </location>
</feature>
<dbReference type="Proteomes" id="UP000638648">
    <property type="component" value="Unassembled WGS sequence"/>
</dbReference>
<keyword evidence="4" id="KW-1185">Reference proteome</keyword>
<evidence type="ECO:0000256" key="2">
    <source>
        <dbReference type="SAM" id="Phobius"/>
    </source>
</evidence>
<feature type="region of interest" description="Disordered" evidence="1">
    <location>
        <begin position="1"/>
        <end position="20"/>
    </location>
</feature>
<proteinExistence type="predicted"/>
<dbReference type="AlphaFoldDB" id="A0A927N3N6"/>
<protein>
    <submittedName>
        <fullName evidence="3">Uncharacterized protein</fullName>
    </submittedName>
</protein>
<accession>A0A927N3N6</accession>
<feature type="transmembrane region" description="Helical" evidence="2">
    <location>
        <begin position="119"/>
        <end position="137"/>
    </location>
</feature>
<dbReference type="EMBL" id="JADBEM010000001">
    <property type="protein sequence ID" value="MBE1611152.1"/>
    <property type="molecule type" value="Genomic_DNA"/>
</dbReference>
<sequence>MPTERRSGEQDPPGQALADEAPPHFSEVSALIAREQAKTGRLIGGDPRVFFVTWGLVWLVGFGVNFLSQGPNGDPIVSMPVLVAPLVLGVLLVAGIVTTIVASIRMYGHTVGESSQAGMMYGFAWMLAFLMLGVIGSRLSHYLPEREQFLLWSATSTGFVGILYAAGGAVWRDRALFALGLWVSAVNVAGIVAGPGWHALLLSLAGGGGLLVTSVVLSARTRGRCA</sequence>
<evidence type="ECO:0000313" key="3">
    <source>
        <dbReference type="EMBL" id="MBE1611152.1"/>
    </source>
</evidence>
<gene>
    <name evidence="3" type="ORF">HEB94_008000</name>
</gene>
<feature type="transmembrane region" description="Helical" evidence="2">
    <location>
        <begin position="199"/>
        <end position="219"/>
    </location>
</feature>
<keyword evidence="2" id="KW-0812">Transmembrane</keyword>